<dbReference type="InterPro" id="IPR036514">
    <property type="entry name" value="SGNH_hydro_sf"/>
</dbReference>
<dbReference type="EC" id="3.1.1.2" evidence="2"/>
<dbReference type="InterPro" id="IPR013830">
    <property type="entry name" value="SGNH_hydro"/>
</dbReference>
<dbReference type="EMBL" id="CP020373">
    <property type="protein sequence ID" value="AZQ11589.1"/>
    <property type="molecule type" value="Genomic_DNA"/>
</dbReference>
<sequence>MRLRYCLAIILMLSACGGPRLPYLGENARLLAFGDSLTVGVGAPDDGDYPAHLARLCDCEVINGGISGETTAEGLARFAEVLEESHPDMVILLEGGNDILRNLDKVALKANLAAMIREAQGRQIPVLLVAVPDRQLFLSPPALYAELADEYSLPLLENTLSKLLADSAMKSDTVHLNDAGYRVLADDIYRLASQSGAF</sequence>
<feature type="domain" description="SGNH hydrolase-type esterase" evidence="1">
    <location>
        <begin position="32"/>
        <end position="183"/>
    </location>
</feature>
<dbReference type="GO" id="GO:0004064">
    <property type="term" value="F:arylesterase activity"/>
    <property type="evidence" value="ECO:0007669"/>
    <property type="project" value="UniProtKB-EC"/>
</dbReference>
<keyword evidence="3" id="KW-1185">Reference proteome</keyword>
<dbReference type="SUPFAM" id="SSF52266">
    <property type="entry name" value="SGNH hydrolase"/>
    <property type="match status" value="1"/>
</dbReference>
<evidence type="ECO:0000313" key="3">
    <source>
        <dbReference type="Proteomes" id="UP000278437"/>
    </source>
</evidence>
<dbReference type="RefSeq" id="WP_237158603.1">
    <property type="nucleotide sequence ID" value="NZ_CP020373.1"/>
</dbReference>
<dbReference type="PANTHER" id="PTHR30383">
    <property type="entry name" value="THIOESTERASE 1/PROTEASE 1/LYSOPHOSPHOLIPASE L1"/>
    <property type="match status" value="1"/>
</dbReference>
<gene>
    <name evidence="2" type="ORF">STH12_02520</name>
</gene>
<accession>A0ABN5TX31</accession>
<dbReference type="InterPro" id="IPR051532">
    <property type="entry name" value="Ester_Hydrolysis_Enzymes"/>
</dbReference>
<organism evidence="2 3">
    <name type="scientific">Shewanella khirikhana</name>
    <dbReference type="NCBI Taxonomy" id="1965282"/>
    <lineage>
        <taxon>Bacteria</taxon>
        <taxon>Pseudomonadati</taxon>
        <taxon>Pseudomonadota</taxon>
        <taxon>Gammaproteobacteria</taxon>
        <taxon>Alteromonadales</taxon>
        <taxon>Shewanellaceae</taxon>
        <taxon>Shewanella</taxon>
    </lineage>
</organism>
<dbReference type="Pfam" id="PF13472">
    <property type="entry name" value="Lipase_GDSL_2"/>
    <property type="match status" value="1"/>
</dbReference>
<evidence type="ECO:0000313" key="2">
    <source>
        <dbReference type="EMBL" id="AZQ11589.1"/>
    </source>
</evidence>
<protein>
    <submittedName>
        <fullName evidence="2">Arylesterase</fullName>
        <ecNumber evidence="2">3.1.1.2</ecNumber>
    </submittedName>
</protein>
<evidence type="ECO:0000259" key="1">
    <source>
        <dbReference type="Pfam" id="PF13472"/>
    </source>
</evidence>
<dbReference type="Gene3D" id="3.40.50.1110">
    <property type="entry name" value="SGNH hydrolase"/>
    <property type="match status" value="1"/>
</dbReference>
<proteinExistence type="predicted"/>
<dbReference type="Proteomes" id="UP000278437">
    <property type="component" value="Chromosome"/>
</dbReference>
<reference evidence="3" key="1">
    <citation type="submission" date="2017-03" db="EMBL/GenBank/DDBJ databases">
        <title>Full genome sequence of a non-lethal Shewanella isolate that potentiates virulence of Vibio parahaemolyticus causing acute hepatopancreatic necrosis disease (AHPND) in shrimp.</title>
        <authorList>
            <person name="Prachumwat A."/>
            <person name="Sritunyalucksana K."/>
        </authorList>
    </citation>
    <scope>NUCLEOTIDE SEQUENCE [LARGE SCALE GENOMIC DNA]</scope>
    <source>
        <strain evidence="3">TH2012</strain>
    </source>
</reference>
<keyword evidence="2" id="KW-0378">Hydrolase</keyword>
<dbReference type="PANTHER" id="PTHR30383:SF24">
    <property type="entry name" value="THIOESTERASE 1_PROTEASE 1_LYSOPHOSPHOLIPASE L1"/>
    <property type="match status" value="1"/>
</dbReference>
<name>A0ABN5TX31_9GAMM</name>
<dbReference type="PROSITE" id="PS51257">
    <property type="entry name" value="PROKAR_LIPOPROTEIN"/>
    <property type="match status" value="1"/>
</dbReference>